<evidence type="ECO:0008006" key="3">
    <source>
        <dbReference type="Google" id="ProtNLM"/>
    </source>
</evidence>
<gene>
    <name evidence="1" type="ORF">BB561_006224</name>
</gene>
<comment type="caution">
    <text evidence="1">The sequence shown here is derived from an EMBL/GenBank/DDBJ whole genome shotgun (WGS) entry which is preliminary data.</text>
</comment>
<dbReference type="EMBL" id="MBFR01000460">
    <property type="protein sequence ID" value="PVU87684.1"/>
    <property type="molecule type" value="Genomic_DNA"/>
</dbReference>
<dbReference type="Proteomes" id="UP000245383">
    <property type="component" value="Unassembled WGS sequence"/>
</dbReference>
<dbReference type="OrthoDB" id="2360774at2759"/>
<reference evidence="1 2" key="1">
    <citation type="journal article" date="2018" name="MBio">
        <title>Comparative Genomics Reveals the Core Gene Toolbox for the Fungus-Insect Symbiosis.</title>
        <authorList>
            <person name="Wang Y."/>
            <person name="Stata M."/>
            <person name="Wang W."/>
            <person name="Stajich J.E."/>
            <person name="White M.M."/>
            <person name="Moncalvo J.M."/>
        </authorList>
    </citation>
    <scope>NUCLEOTIDE SEQUENCE [LARGE SCALE GENOMIC DNA]</scope>
    <source>
        <strain evidence="1 2">SWE-8-4</strain>
    </source>
</reference>
<proteinExistence type="predicted"/>
<dbReference type="Gene3D" id="3.90.550.50">
    <property type="match status" value="1"/>
</dbReference>
<name>A0A2T9Y5X2_9FUNG</name>
<sequence length="221" mass="26548">MLTIPKNLYSDRRLTELEEKYLIYMPIAKYESIDWIKNYYSDLNFKTICDDDDERKRCDVNLEKQYTYDDLRLKTYEMMQKFCKNDHTPGKYKFFAKLDFDTVLDKRYLYDVIRYISDNSDRRIYYGKTWPQDGFVEMNGQFYAISGKLVDELCSCNMLYPTRAGEDTYFAEALHQCVRENLLPEDKEIIYIEYNNEYCKHAELNTDGVSLKLGRRVANKM</sequence>
<keyword evidence="2" id="KW-1185">Reference proteome</keyword>
<evidence type="ECO:0000313" key="1">
    <source>
        <dbReference type="EMBL" id="PVU87684.1"/>
    </source>
</evidence>
<dbReference type="AlphaFoldDB" id="A0A2T9Y5X2"/>
<evidence type="ECO:0000313" key="2">
    <source>
        <dbReference type="Proteomes" id="UP000245383"/>
    </source>
</evidence>
<organism evidence="1 2">
    <name type="scientific">Smittium simulii</name>
    <dbReference type="NCBI Taxonomy" id="133385"/>
    <lineage>
        <taxon>Eukaryota</taxon>
        <taxon>Fungi</taxon>
        <taxon>Fungi incertae sedis</taxon>
        <taxon>Zoopagomycota</taxon>
        <taxon>Kickxellomycotina</taxon>
        <taxon>Harpellomycetes</taxon>
        <taxon>Harpellales</taxon>
        <taxon>Legeriomycetaceae</taxon>
        <taxon>Smittium</taxon>
    </lineage>
</organism>
<accession>A0A2T9Y5X2</accession>
<protein>
    <recommendedName>
        <fullName evidence="3">Hexosyltransferase</fullName>
    </recommendedName>
</protein>